<evidence type="ECO:0000313" key="2">
    <source>
        <dbReference type="Proteomes" id="UP000198508"/>
    </source>
</evidence>
<dbReference type="AlphaFoldDB" id="A0A1I0GJZ3"/>
<accession>A0A1I0GJZ3</accession>
<evidence type="ECO:0000313" key="1">
    <source>
        <dbReference type="EMBL" id="SET71269.1"/>
    </source>
</evidence>
<dbReference type="STRING" id="460384.SAMN05216313_11237"/>
<gene>
    <name evidence="1" type="ORF">SAMN05216313_11237</name>
</gene>
<dbReference type="Proteomes" id="UP000198508">
    <property type="component" value="Unassembled WGS sequence"/>
</dbReference>
<sequence length="231" mass="24896">MQLTPNYNLKKPEGIDPVDIQDFNDNADILDAELNKKADSSGGDISNMTIKALDEPAGTQFPVPEAGETSKTFLGKIRKFMNDFKSWNTGVCMIGQIVNNCVTNNDKLPLSAAQGKVLMDLYSVLNTNFTTDTSFTFTANTAGVSESNFSCLRLGRTCFVSGAMKPKIAGTPLSLGSLSIKPINDVFFHISAFDRVAGWGTFGSDGILSCNIATTMIGENCIINFTFIATE</sequence>
<organism evidence="1 2">
    <name type="scientific">Enterocloster lavalensis</name>
    <dbReference type="NCBI Taxonomy" id="460384"/>
    <lineage>
        <taxon>Bacteria</taxon>
        <taxon>Bacillati</taxon>
        <taxon>Bacillota</taxon>
        <taxon>Clostridia</taxon>
        <taxon>Lachnospirales</taxon>
        <taxon>Lachnospiraceae</taxon>
        <taxon>Enterocloster</taxon>
    </lineage>
</organism>
<reference evidence="2" key="1">
    <citation type="submission" date="2016-10" db="EMBL/GenBank/DDBJ databases">
        <authorList>
            <person name="Varghese N."/>
            <person name="Submissions S."/>
        </authorList>
    </citation>
    <scope>NUCLEOTIDE SEQUENCE [LARGE SCALE GENOMIC DNA]</scope>
    <source>
        <strain evidence="2">NLAE-zl-G277</strain>
    </source>
</reference>
<dbReference type="RefSeq" id="WP_092364192.1">
    <property type="nucleotide sequence ID" value="NZ_FOIM01000012.1"/>
</dbReference>
<dbReference type="EMBL" id="FOIM01000012">
    <property type="protein sequence ID" value="SET71269.1"/>
    <property type="molecule type" value="Genomic_DNA"/>
</dbReference>
<name>A0A1I0GJZ3_9FIRM</name>
<proteinExistence type="predicted"/>
<protein>
    <submittedName>
        <fullName evidence="1">Uncharacterized protein</fullName>
    </submittedName>
</protein>
<keyword evidence="2" id="KW-1185">Reference proteome</keyword>